<feature type="domain" description="DUF7029" evidence="2">
    <location>
        <begin position="3"/>
        <end position="51"/>
    </location>
</feature>
<evidence type="ECO:0000259" key="2">
    <source>
        <dbReference type="Pfam" id="PF22974"/>
    </source>
</evidence>
<dbReference type="Pfam" id="PF22974">
    <property type="entry name" value="DUF7029"/>
    <property type="match status" value="1"/>
</dbReference>
<evidence type="ECO:0000313" key="4">
    <source>
        <dbReference type="EMBL" id="GIZ45501.1"/>
    </source>
</evidence>
<evidence type="ECO:0000313" key="5">
    <source>
        <dbReference type="Proteomes" id="UP000825890"/>
    </source>
</evidence>
<dbReference type="AlphaFoldDB" id="A0A9P3CN81"/>
<feature type="domain" description="DUF7223" evidence="3">
    <location>
        <begin position="188"/>
        <end position="344"/>
    </location>
</feature>
<dbReference type="InterPro" id="IPR054293">
    <property type="entry name" value="DUF7029"/>
</dbReference>
<keyword evidence="5" id="KW-1185">Reference proteome</keyword>
<accession>A0A9P3CN81</accession>
<evidence type="ECO:0000259" key="3">
    <source>
        <dbReference type="Pfam" id="PF23865"/>
    </source>
</evidence>
<dbReference type="OrthoDB" id="160645at2759"/>
<gene>
    <name evidence="4" type="ORF">CKM354_000866400</name>
</gene>
<feature type="compositionally biased region" description="Gly residues" evidence="1">
    <location>
        <begin position="406"/>
        <end position="420"/>
    </location>
</feature>
<comment type="caution">
    <text evidence="4">The sequence shown here is derived from an EMBL/GenBank/DDBJ whole genome shotgun (WGS) entry which is preliminary data.</text>
</comment>
<dbReference type="RefSeq" id="XP_044659988.1">
    <property type="nucleotide sequence ID" value="XM_044804053.1"/>
</dbReference>
<reference evidence="4 5" key="1">
    <citation type="submission" date="2021-01" db="EMBL/GenBank/DDBJ databases">
        <title>Cercospora kikuchii MAFF 305040 whole genome shotgun sequence.</title>
        <authorList>
            <person name="Kashiwa T."/>
            <person name="Suzuki T."/>
        </authorList>
    </citation>
    <scope>NUCLEOTIDE SEQUENCE [LARGE SCALE GENOMIC DNA]</scope>
    <source>
        <strain evidence="4 5">MAFF 305040</strain>
    </source>
</reference>
<feature type="compositionally biased region" description="Polar residues" evidence="1">
    <location>
        <begin position="371"/>
        <end position="380"/>
    </location>
</feature>
<proteinExistence type="predicted"/>
<protein>
    <submittedName>
        <fullName evidence="4">Uncharacterized protein</fullName>
    </submittedName>
</protein>
<name>A0A9P3CN81_9PEZI</name>
<sequence length="721" mass="78663">MVAQEWQAVTDFMLVTNSDTCGALFEQLSFWDVSTLTFQQKTLTVRAAVTKEHDIGGVLSQASLSWGTWQPGPAVKNSHSNASHARLARRGLGDRLKQFGNALIEVGKDLGSAAVTVMEYTPVYQAGKYAINKGLELWNPELKTTIPVDIKPGDDMLDKTGRPPAKWARPWKLFDVKKGQRIKNVEMEANLGLYCVDCHINGQIHVEGRAQFSTDGIKSLYADFDADFTAQVALGLVADGKVTYSDETKLFSRHIPKIGFSIDNLLIVGAFIDARVKYQAELNANGDIMAGVKMTSCKFKTRIDYVNKEKSEKPTFEPKFESIFDASADVVLTAGISLPLSIGVGVVIEPLKKLGKGGDYTVTLTEQPGVNARAQYSISTTPPPTDGGDGDGDGDGGEGGGDGDGDGGNGEEGGGGSEGEGGSEKRDLVVVRDGTENTCNGIDWDLKFHNLVFINIFAGFHQIKLHEFESKIAGGCIPLKNNASPKRAEIGAKRAIKSLRTREETWNDADFNFVNSWENEFDASEIAAFEKLADEATDAIDEADVEFDGYAEGTDFIMIKDYTNKYQIIQDAKGFLGVGAATAQPVPGSLWAEWDGILMTDYLERELKFNPKNLRTLGWSDITLGESGVDVKRSEALAFVPAKTKNKDRPYVYVGETLAGKAYNLLTCFYTTGGNRLFLVSKPKTATRSLKLAQSRLTGGKIKDCYVQSWMVKPEDVEIWA</sequence>
<dbReference type="InterPro" id="IPR055647">
    <property type="entry name" value="DUF7223"/>
</dbReference>
<organism evidence="4 5">
    <name type="scientific">Cercospora kikuchii</name>
    <dbReference type="NCBI Taxonomy" id="84275"/>
    <lineage>
        <taxon>Eukaryota</taxon>
        <taxon>Fungi</taxon>
        <taxon>Dikarya</taxon>
        <taxon>Ascomycota</taxon>
        <taxon>Pezizomycotina</taxon>
        <taxon>Dothideomycetes</taxon>
        <taxon>Dothideomycetidae</taxon>
        <taxon>Mycosphaerellales</taxon>
        <taxon>Mycosphaerellaceae</taxon>
        <taxon>Cercospora</taxon>
    </lineage>
</organism>
<evidence type="ECO:0000256" key="1">
    <source>
        <dbReference type="SAM" id="MobiDB-lite"/>
    </source>
</evidence>
<feature type="region of interest" description="Disordered" evidence="1">
    <location>
        <begin position="371"/>
        <end position="425"/>
    </location>
</feature>
<dbReference type="Pfam" id="PF23865">
    <property type="entry name" value="DUF7223"/>
    <property type="match status" value="1"/>
</dbReference>
<dbReference type="GeneID" id="68294239"/>
<feature type="compositionally biased region" description="Acidic residues" evidence="1">
    <location>
        <begin position="388"/>
        <end position="405"/>
    </location>
</feature>
<dbReference type="EMBL" id="BOLY01000005">
    <property type="protein sequence ID" value="GIZ45501.1"/>
    <property type="molecule type" value="Genomic_DNA"/>
</dbReference>
<dbReference type="Proteomes" id="UP000825890">
    <property type="component" value="Unassembled WGS sequence"/>
</dbReference>